<reference evidence="4" key="1">
    <citation type="submission" date="2016-06" db="EMBL/GenBank/DDBJ databases">
        <authorList>
            <person name="Varghese N."/>
            <person name="Submissions Spin"/>
        </authorList>
    </citation>
    <scope>NUCLEOTIDE SEQUENCE [LARGE SCALE GENOMIC DNA]</scope>
    <source>
        <strain evidence="4">DSM 45647</strain>
    </source>
</reference>
<dbReference type="OrthoDB" id="572496at2"/>
<dbReference type="STRING" id="745366.GA0070213_10170"/>
<dbReference type="AlphaFoldDB" id="A0A1C5GJH5"/>
<dbReference type="InterPro" id="IPR043519">
    <property type="entry name" value="NT_sf"/>
</dbReference>
<dbReference type="InterPro" id="IPR025184">
    <property type="entry name" value="AadA_C"/>
</dbReference>
<dbReference type="RefSeq" id="WP_091055339.1">
    <property type="nucleotide sequence ID" value="NZ_FMDM01000001.1"/>
</dbReference>
<evidence type="ECO:0000259" key="2">
    <source>
        <dbReference type="Pfam" id="PF13427"/>
    </source>
</evidence>
<dbReference type="Proteomes" id="UP000199360">
    <property type="component" value="Unassembled WGS sequence"/>
</dbReference>
<feature type="domain" description="Adenylyltransferase AadA C-terminal" evidence="2">
    <location>
        <begin position="143"/>
        <end position="247"/>
    </location>
</feature>
<evidence type="ECO:0000256" key="1">
    <source>
        <dbReference type="ARBA" id="ARBA00022679"/>
    </source>
</evidence>
<keyword evidence="4" id="KW-1185">Reference proteome</keyword>
<dbReference type="EMBL" id="FMDM01000001">
    <property type="protein sequence ID" value="SCG33909.1"/>
    <property type="molecule type" value="Genomic_DNA"/>
</dbReference>
<protein>
    <recommendedName>
        <fullName evidence="2">Adenylyltransferase AadA C-terminal domain-containing protein</fullName>
    </recommendedName>
</protein>
<dbReference type="SUPFAM" id="SSF81301">
    <property type="entry name" value="Nucleotidyltransferase"/>
    <property type="match status" value="1"/>
</dbReference>
<sequence>MTSPDVVLADLRTTWAEALAGRLVGLYLHGSLVAGDFAPARSDLDLLAVPDRDPDEALLDVLGGLHTGLDRRRPQWAGRIEVEYVSLHAVRDAARGHLDREHVIARVSPGELLHLLPATSHRVVTWSSVRDQGRALLGPEAGELLPAIDPDLVRAALLDHVRDWPDWVVEMTTPGARSYAVLTLCRAYQRLRCDRQLSKRQAAAPTAAAFPHRADLIGWARDWWYDAGPDGDPDRGDDVPAFVREVSAAVLAGEPGGGGRVR</sequence>
<evidence type="ECO:0000313" key="4">
    <source>
        <dbReference type="Proteomes" id="UP000199360"/>
    </source>
</evidence>
<name>A0A1C5GJH5_9ACTN</name>
<organism evidence="3 4">
    <name type="scientific">Micromonospora humi</name>
    <dbReference type="NCBI Taxonomy" id="745366"/>
    <lineage>
        <taxon>Bacteria</taxon>
        <taxon>Bacillati</taxon>
        <taxon>Actinomycetota</taxon>
        <taxon>Actinomycetes</taxon>
        <taxon>Micromonosporales</taxon>
        <taxon>Micromonosporaceae</taxon>
        <taxon>Micromonospora</taxon>
    </lineage>
</organism>
<proteinExistence type="predicted"/>
<dbReference type="CDD" id="cd05403">
    <property type="entry name" value="NT_KNTase_like"/>
    <property type="match status" value="1"/>
</dbReference>
<gene>
    <name evidence="3" type="ORF">GA0070213_10170</name>
</gene>
<keyword evidence="1" id="KW-0808">Transferase</keyword>
<accession>A0A1C5GJH5</accession>
<dbReference type="Pfam" id="PF13427">
    <property type="entry name" value="AadA_C"/>
    <property type="match status" value="1"/>
</dbReference>
<dbReference type="GO" id="GO:0016740">
    <property type="term" value="F:transferase activity"/>
    <property type="evidence" value="ECO:0007669"/>
    <property type="project" value="UniProtKB-KW"/>
</dbReference>
<evidence type="ECO:0000313" key="3">
    <source>
        <dbReference type="EMBL" id="SCG33909.1"/>
    </source>
</evidence>